<dbReference type="Gene3D" id="3.30.360.10">
    <property type="entry name" value="Dihydrodipicolinate Reductase, domain 2"/>
    <property type="match status" value="1"/>
</dbReference>
<dbReference type="GO" id="GO:0009088">
    <property type="term" value="P:threonine biosynthetic process"/>
    <property type="evidence" value="ECO:0007669"/>
    <property type="project" value="UniProtKB-UniRule"/>
</dbReference>
<dbReference type="Pfam" id="PF02774">
    <property type="entry name" value="Semialdhyde_dhC"/>
    <property type="match status" value="1"/>
</dbReference>
<comment type="subunit">
    <text evidence="5 15">Homodimer.</text>
</comment>
<dbReference type="GO" id="GO:0071266">
    <property type="term" value="P:'de novo' L-methionine biosynthetic process"/>
    <property type="evidence" value="ECO:0007669"/>
    <property type="project" value="UniProtKB-UniRule"/>
</dbReference>
<feature type="binding site" evidence="15">
    <location>
        <position position="306"/>
    </location>
    <ligand>
        <name>NADP(+)</name>
        <dbReference type="ChEBI" id="CHEBI:58349"/>
    </ligand>
</feature>
<evidence type="ECO:0000256" key="14">
    <source>
        <dbReference type="ARBA" id="ARBA00047891"/>
    </source>
</evidence>
<evidence type="ECO:0000256" key="9">
    <source>
        <dbReference type="ARBA" id="ARBA00022857"/>
    </source>
</evidence>
<comment type="caution">
    <text evidence="18">The sequence shown here is derived from an EMBL/GenBank/DDBJ whole genome shotgun (WGS) entry which is preliminary data.</text>
</comment>
<dbReference type="Proteomes" id="UP000824106">
    <property type="component" value="Unassembled WGS sequence"/>
</dbReference>
<accession>A0A9D2G107</accession>
<reference evidence="18" key="2">
    <citation type="submission" date="2021-04" db="EMBL/GenBank/DDBJ databases">
        <authorList>
            <person name="Gilroy R."/>
        </authorList>
    </citation>
    <scope>NUCLEOTIDE SEQUENCE</scope>
    <source>
        <strain evidence="18">CHK169-4300</strain>
    </source>
</reference>
<dbReference type="PIRSF" id="PIRSF000148">
    <property type="entry name" value="ASA_dh"/>
    <property type="match status" value="1"/>
</dbReference>
<dbReference type="Pfam" id="PF01118">
    <property type="entry name" value="Semialdhyde_dh"/>
    <property type="match status" value="1"/>
</dbReference>
<feature type="binding site" evidence="15">
    <location>
        <position position="99"/>
    </location>
    <ligand>
        <name>phosphate</name>
        <dbReference type="ChEBI" id="CHEBI:43474"/>
    </ligand>
</feature>
<sequence>MTKVAVVGATGLVGSTIIKLLESRNIEISELVPFASKRSAGIKIPFGEDELTVRELTEAATLEDFDYVLMSAGGQISLHYSPLFEENGAVVIDNSSAWRMNPEIDLIVPEVNQPSLNRKIIANPNCSTIQSVSPLKVLHDAFGLTRVAYTTYQSVSGSGWAGIEDLNRGERGEEPLNYPYPIYDNVLPHIDDFLENGYTKEEKKMIDETRKILDLPELSVTATCVRVPVKSSHSIAINVTFEKEATVEEVKEAFKNKPGIILKDNPDNLQYPMPIDAAGKDDIIVGRIRKDNSLKNTFHIWSVSDNILKGAALNAVQILDQLIKKELK</sequence>
<dbReference type="CDD" id="cd02316">
    <property type="entry name" value="VcASADH2_like_N"/>
    <property type="match status" value="1"/>
</dbReference>
<feature type="binding site" evidence="15">
    <location>
        <begin position="38"/>
        <end position="39"/>
    </location>
    <ligand>
        <name>NADP(+)</name>
        <dbReference type="ChEBI" id="CHEBI:58349"/>
    </ligand>
</feature>
<reference evidence="18" key="1">
    <citation type="journal article" date="2021" name="PeerJ">
        <title>Extensive microbial diversity within the chicken gut microbiome revealed by metagenomics and culture.</title>
        <authorList>
            <person name="Gilroy R."/>
            <person name="Ravi A."/>
            <person name="Getino M."/>
            <person name="Pursley I."/>
            <person name="Horton D.L."/>
            <person name="Alikhan N.F."/>
            <person name="Baker D."/>
            <person name="Gharbi K."/>
            <person name="Hall N."/>
            <person name="Watson M."/>
            <person name="Adriaenssens E.M."/>
            <person name="Foster-Nyarko E."/>
            <person name="Jarju S."/>
            <person name="Secka A."/>
            <person name="Antonio M."/>
            <person name="Oren A."/>
            <person name="Chaudhuri R.R."/>
            <person name="La Ragione R."/>
            <person name="Hildebrand F."/>
            <person name="Pallen M.J."/>
        </authorList>
    </citation>
    <scope>NUCLEOTIDE SEQUENCE</scope>
    <source>
        <strain evidence="18">CHK169-4300</strain>
    </source>
</reference>
<dbReference type="SUPFAM" id="SSF55347">
    <property type="entry name" value="Glyceraldehyde-3-phosphate dehydrogenase-like, C-terminal domain"/>
    <property type="match status" value="1"/>
</dbReference>
<comment type="caution">
    <text evidence="15">Lacks conserved residue(s) required for the propagation of feature annotation.</text>
</comment>
<keyword evidence="8 15" id="KW-0791">Threonine biosynthesis</keyword>
<dbReference type="EC" id="1.2.1.11" evidence="6 15"/>
<keyword evidence="12 15" id="KW-0457">Lysine biosynthesis</keyword>
<evidence type="ECO:0000256" key="2">
    <source>
        <dbReference type="ARBA" id="ARBA00005076"/>
    </source>
</evidence>
<evidence type="ECO:0000256" key="11">
    <source>
        <dbReference type="ARBA" id="ARBA00023002"/>
    </source>
</evidence>
<evidence type="ECO:0000256" key="8">
    <source>
        <dbReference type="ARBA" id="ARBA00022697"/>
    </source>
</evidence>
<evidence type="ECO:0000256" key="10">
    <source>
        <dbReference type="ARBA" id="ARBA00022915"/>
    </source>
</evidence>
<dbReference type="CDD" id="cd18131">
    <property type="entry name" value="ASADH_C_bac_euk_like"/>
    <property type="match status" value="1"/>
</dbReference>
<comment type="pathway">
    <text evidence="2 15">Amino-acid biosynthesis; L-lysine biosynthesis via DAP pathway; (S)-tetrahydrodipicolinate from L-aspartate: step 2/4.</text>
</comment>
<dbReference type="NCBIfam" id="TIGR01296">
    <property type="entry name" value="asd_B"/>
    <property type="match status" value="1"/>
</dbReference>
<dbReference type="SUPFAM" id="SSF51735">
    <property type="entry name" value="NAD(P)-binding Rossmann-fold domains"/>
    <property type="match status" value="1"/>
</dbReference>
<dbReference type="InterPro" id="IPR012080">
    <property type="entry name" value="Asp_semialdehyde_DH"/>
</dbReference>
<evidence type="ECO:0000256" key="12">
    <source>
        <dbReference type="ARBA" id="ARBA00023154"/>
    </source>
</evidence>
<dbReference type="InterPro" id="IPR036291">
    <property type="entry name" value="NAD(P)-bd_dom_sf"/>
</dbReference>
<feature type="binding site" evidence="15">
    <location>
        <position position="175"/>
    </location>
    <ligand>
        <name>NADP(+)</name>
        <dbReference type="ChEBI" id="CHEBI:58349"/>
    </ligand>
</feature>
<dbReference type="InterPro" id="IPR000534">
    <property type="entry name" value="Semialdehyde_DH_NAD-bd"/>
</dbReference>
<dbReference type="InterPro" id="IPR012280">
    <property type="entry name" value="Semialdhyde_DH_dimer_dom"/>
</dbReference>
<evidence type="ECO:0000256" key="7">
    <source>
        <dbReference type="ARBA" id="ARBA00022605"/>
    </source>
</evidence>
<dbReference type="GO" id="GO:0019877">
    <property type="term" value="P:diaminopimelate biosynthetic process"/>
    <property type="evidence" value="ECO:0007669"/>
    <property type="project" value="UniProtKB-UniRule"/>
</dbReference>
<dbReference type="Gene3D" id="3.40.50.720">
    <property type="entry name" value="NAD(P)-binding Rossmann-like Domain"/>
    <property type="match status" value="1"/>
</dbReference>
<dbReference type="NCBIfam" id="NF011456">
    <property type="entry name" value="PRK14874.1"/>
    <property type="match status" value="1"/>
</dbReference>
<dbReference type="PANTHER" id="PTHR46278:SF2">
    <property type="entry name" value="ASPARTATE-SEMIALDEHYDE DEHYDROGENASE"/>
    <property type="match status" value="1"/>
</dbReference>
<evidence type="ECO:0000256" key="15">
    <source>
        <dbReference type="HAMAP-Rule" id="MF_02121"/>
    </source>
</evidence>
<dbReference type="GO" id="GO:0051287">
    <property type="term" value="F:NAD binding"/>
    <property type="evidence" value="ECO:0007669"/>
    <property type="project" value="InterPro"/>
</dbReference>
<dbReference type="AlphaFoldDB" id="A0A9D2G107"/>
<feature type="active site" description="Acyl-thioester intermediate" evidence="15 16">
    <location>
        <position position="126"/>
    </location>
</feature>
<comment type="pathway">
    <text evidence="1 15">Amino-acid biosynthesis; L-methionine biosynthesis via de novo pathway; L-homoserine from L-aspartate: step 2/3.</text>
</comment>
<evidence type="ECO:0000259" key="17">
    <source>
        <dbReference type="SMART" id="SM00859"/>
    </source>
</evidence>
<evidence type="ECO:0000313" key="19">
    <source>
        <dbReference type="Proteomes" id="UP000824106"/>
    </source>
</evidence>
<feature type="binding site" evidence="15">
    <location>
        <begin position="156"/>
        <end position="157"/>
    </location>
    <ligand>
        <name>NADP(+)</name>
        <dbReference type="ChEBI" id="CHEBI:58349"/>
    </ligand>
</feature>
<keyword evidence="11 15" id="KW-0560">Oxidoreductase</keyword>
<feature type="binding site" evidence="15">
    <location>
        <position position="203"/>
    </location>
    <ligand>
        <name>phosphate</name>
        <dbReference type="ChEBI" id="CHEBI:43474"/>
    </ligand>
</feature>
<evidence type="ECO:0000256" key="5">
    <source>
        <dbReference type="ARBA" id="ARBA00011738"/>
    </source>
</evidence>
<evidence type="ECO:0000313" key="18">
    <source>
        <dbReference type="EMBL" id="HIZ71188.1"/>
    </source>
</evidence>
<dbReference type="InterPro" id="IPR005986">
    <property type="entry name" value="Asp_semialdehyde_DH_beta"/>
</dbReference>
<dbReference type="SMART" id="SM00859">
    <property type="entry name" value="Semialdhyde_dh"/>
    <property type="match status" value="1"/>
</dbReference>
<feature type="binding site" evidence="15">
    <location>
        <position position="153"/>
    </location>
    <ligand>
        <name>substrate</name>
    </ligand>
</feature>
<comment type="similarity">
    <text evidence="4 15">Belongs to the aspartate-semialdehyde dehydrogenase family.</text>
</comment>
<organism evidence="18 19">
    <name type="scientific">Candidatus Atopostipes pullistercoris</name>
    <dbReference type="NCBI Taxonomy" id="2838467"/>
    <lineage>
        <taxon>Bacteria</taxon>
        <taxon>Bacillati</taxon>
        <taxon>Bacillota</taxon>
        <taxon>Bacilli</taxon>
        <taxon>Lactobacillales</taxon>
        <taxon>Carnobacteriaceae</taxon>
        <taxon>Atopostipes</taxon>
    </lineage>
</organism>
<evidence type="ECO:0000256" key="6">
    <source>
        <dbReference type="ARBA" id="ARBA00013120"/>
    </source>
</evidence>
<dbReference type="GO" id="GO:0046983">
    <property type="term" value="F:protein dimerization activity"/>
    <property type="evidence" value="ECO:0007669"/>
    <property type="project" value="InterPro"/>
</dbReference>
<evidence type="ECO:0000256" key="3">
    <source>
        <dbReference type="ARBA" id="ARBA00005097"/>
    </source>
</evidence>
<keyword evidence="9 15" id="KW-0521">NADP</keyword>
<feature type="binding site" evidence="15">
    <location>
        <position position="226"/>
    </location>
    <ligand>
        <name>substrate</name>
    </ligand>
</feature>
<dbReference type="EMBL" id="DXAZ01000082">
    <property type="protein sequence ID" value="HIZ71188.1"/>
    <property type="molecule type" value="Genomic_DNA"/>
</dbReference>
<comment type="catalytic activity">
    <reaction evidence="14 15">
        <text>L-aspartate 4-semialdehyde + phosphate + NADP(+) = 4-phospho-L-aspartate + NADPH + H(+)</text>
        <dbReference type="Rhea" id="RHEA:24284"/>
        <dbReference type="ChEBI" id="CHEBI:15378"/>
        <dbReference type="ChEBI" id="CHEBI:43474"/>
        <dbReference type="ChEBI" id="CHEBI:57535"/>
        <dbReference type="ChEBI" id="CHEBI:57783"/>
        <dbReference type="ChEBI" id="CHEBI:58349"/>
        <dbReference type="ChEBI" id="CHEBI:537519"/>
        <dbReference type="EC" id="1.2.1.11"/>
    </reaction>
</comment>
<evidence type="ECO:0000256" key="13">
    <source>
        <dbReference type="ARBA" id="ARBA00023167"/>
    </source>
</evidence>
<dbReference type="GO" id="GO:0009097">
    <property type="term" value="P:isoleucine biosynthetic process"/>
    <property type="evidence" value="ECO:0007669"/>
    <property type="project" value="UniProtKB-UniRule"/>
</dbReference>
<dbReference type="HAMAP" id="MF_02121">
    <property type="entry name" value="ASADH"/>
    <property type="match status" value="1"/>
</dbReference>
<dbReference type="GO" id="GO:0050661">
    <property type="term" value="F:NADP binding"/>
    <property type="evidence" value="ECO:0007669"/>
    <property type="project" value="UniProtKB-UniRule"/>
</dbReference>
<evidence type="ECO:0000256" key="4">
    <source>
        <dbReference type="ARBA" id="ARBA00010584"/>
    </source>
</evidence>
<protein>
    <recommendedName>
        <fullName evidence="6 15">Aspartate-semialdehyde dehydrogenase</fullName>
        <shortName evidence="15">ASA dehydrogenase</shortName>
        <shortName evidence="15">ASADH</shortName>
        <ecNumber evidence="6 15">1.2.1.11</ecNumber>
    </recommendedName>
    <alternativeName>
        <fullName evidence="15">Aspartate-beta-semialdehyde dehydrogenase</fullName>
    </alternativeName>
</protein>
<comment type="pathway">
    <text evidence="3 15">Amino-acid biosynthesis; L-threonine biosynthesis; L-threonine from L-aspartate: step 2/5.</text>
</comment>
<keyword evidence="7 15" id="KW-0028">Amino-acid biosynthesis</keyword>
<proteinExistence type="inferred from homology"/>
<evidence type="ECO:0000256" key="16">
    <source>
        <dbReference type="PIRSR" id="PIRSR000148-1"/>
    </source>
</evidence>
<feature type="binding site" evidence="15">
    <location>
        <begin position="10"/>
        <end position="13"/>
    </location>
    <ligand>
        <name>NADP(+)</name>
        <dbReference type="ChEBI" id="CHEBI:58349"/>
    </ligand>
</feature>
<comment type="function">
    <text evidence="15">Catalyzes the NADPH-dependent formation of L-aspartate-semialdehyde (L-ASA) by the reductive dephosphorylation of L-aspartyl-4-phosphate.</text>
</comment>
<gene>
    <name evidence="15" type="primary">asd</name>
    <name evidence="18" type="ORF">H9808_05420</name>
</gene>
<keyword evidence="10 15" id="KW-0220">Diaminopimelate biosynthesis</keyword>
<evidence type="ECO:0000256" key="1">
    <source>
        <dbReference type="ARBA" id="ARBA00005021"/>
    </source>
</evidence>
<feature type="domain" description="Semialdehyde dehydrogenase NAD-binding" evidence="17">
    <location>
        <begin position="3"/>
        <end position="119"/>
    </location>
</feature>
<feature type="active site" description="Proton acceptor" evidence="15 16">
    <location>
        <position position="233"/>
    </location>
</feature>
<dbReference type="GO" id="GO:0004073">
    <property type="term" value="F:aspartate-semialdehyde dehydrogenase activity"/>
    <property type="evidence" value="ECO:0007669"/>
    <property type="project" value="UniProtKB-UniRule"/>
</dbReference>
<dbReference type="PANTHER" id="PTHR46278">
    <property type="entry name" value="DEHYDROGENASE, PUTATIVE-RELATED"/>
    <property type="match status" value="1"/>
</dbReference>
<dbReference type="GO" id="GO:0009089">
    <property type="term" value="P:lysine biosynthetic process via diaminopimelate"/>
    <property type="evidence" value="ECO:0007669"/>
    <property type="project" value="UniProtKB-UniRule"/>
</dbReference>
<keyword evidence="13 15" id="KW-0486">Methionine biosynthesis</keyword>
<name>A0A9D2G107_9LACT</name>